<keyword evidence="3" id="KW-1185">Reference proteome</keyword>
<comment type="caution">
    <text evidence="2">The sequence shown here is derived from an EMBL/GenBank/DDBJ whole genome shotgun (WGS) entry which is preliminary data.</text>
</comment>
<dbReference type="Proteomes" id="UP000299102">
    <property type="component" value="Unassembled WGS sequence"/>
</dbReference>
<feature type="region of interest" description="Disordered" evidence="1">
    <location>
        <begin position="1"/>
        <end position="28"/>
    </location>
</feature>
<protein>
    <submittedName>
        <fullName evidence="2">Uncharacterized protein</fullName>
    </submittedName>
</protein>
<name>A0A4C1VUV4_EUMVA</name>
<dbReference type="EMBL" id="BGZK01000420">
    <property type="protein sequence ID" value="GBP42513.1"/>
    <property type="molecule type" value="Genomic_DNA"/>
</dbReference>
<sequence length="136" mass="15022">MTSPSASRTIERDEVPIHHSGRGCGKGRSNVVGRWAQTGIGRLGAGARGEAGGWRARTPTGDDANFCTTPFFFAVIKKKTSNGSWIYCYVSGTKRQSAEWVFPLEELPTKVERVRSVGEKMVPFFFEKTDHCGMTF</sequence>
<accession>A0A4C1VUV4</accession>
<organism evidence="2 3">
    <name type="scientific">Eumeta variegata</name>
    <name type="common">Bagworm moth</name>
    <name type="synonym">Eumeta japonica</name>
    <dbReference type="NCBI Taxonomy" id="151549"/>
    <lineage>
        <taxon>Eukaryota</taxon>
        <taxon>Metazoa</taxon>
        <taxon>Ecdysozoa</taxon>
        <taxon>Arthropoda</taxon>
        <taxon>Hexapoda</taxon>
        <taxon>Insecta</taxon>
        <taxon>Pterygota</taxon>
        <taxon>Neoptera</taxon>
        <taxon>Endopterygota</taxon>
        <taxon>Lepidoptera</taxon>
        <taxon>Glossata</taxon>
        <taxon>Ditrysia</taxon>
        <taxon>Tineoidea</taxon>
        <taxon>Psychidae</taxon>
        <taxon>Oiketicinae</taxon>
        <taxon>Eumeta</taxon>
    </lineage>
</organism>
<evidence type="ECO:0000313" key="3">
    <source>
        <dbReference type="Proteomes" id="UP000299102"/>
    </source>
</evidence>
<dbReference type="AlphaFoldDB" id="A0A4C1VUV4"/>
<dbReference type="OrthoDB" id="10017160at2759"/>
<reference evidence="2 3" key="1">
    <citation type="journal article" date="2019" name="Commun. Biol.">
        <title>The bagworm genome reveals a unique fibroin gene that provides high tensile strength.</title>
        <authorList>
            <person name="Kono N."/>
            <person name="Nakamura H."/>
            <person name="Ohtoshi R."/>
            <person name="Tomita M."/>
            <person name="Numata K."/>
            <person name="Arakawa K."/>
        </authorList>
    </citation>
    <scope>NUCLEOTIDE SEQUENCE [LARGE SCALE GENOMIC DNA]</scope>
</reference>
<evidence type="ECO:0000313" key="2">
    <source>
        <dbReference type="EMBL" id="GBP42513.1"/>
    </source>
</evidence>
<gene>
    <name evidence="2" type="ORF">EVAR_81963_1</name>
</gene>
<proteinExistence type="predicted"/>
<evidence type="ECO:0000256" key="1">
    <source>
        <dbReference type="SAM" id="MobiDB-lite"/>
    </source>
</evidence>